<dbReference type="EMBL" id="JABBWK010000004">
    <property type="protein sequence ID" value="KAG1906760.1"/>
    <property type="molecule type" value="Genomic_DNA"/>
</dbReference>
<sequence length="333" mass="36875">MSSPSPSVEIPQFKATFIVHLDTYTKTTTETNGKAKSKEVKSTKVKELVFQISEPNYLEFLTIILAKHDKSQYRVTERKKYGFKYLVGNSRGRVEAMDVDNKEDYAEMAKKLISKEPQKVKVFVDMKNVEKLPVSTAQNETAGDMASQDSGASDDEIVAVDCTTELDREIARYRRLIIKKWGNSYDNSVTYVHQSGMEIPCTPAVIKDWARAMYDGEATTTVPPNIPSFDPAKCEPALHPMRRSTLVTSTPASTSINKTDINSLTSMLLLRTVQDLAHETTTPLTPHPARAPTSLPHAEDHLGVAFATTYESSLRGIGAGPDILAEMADQDLV</sequence>
<protein>
    <submittedName>
        <fullName evidence="1">Uncharacterized protein</fullName>
    </submittedName>
</protein>
<evidence type="ECO:0000313" key="1">
    <source>
        <dbReference type="EMBL" id="KAG1906760.1"/>
    </source>
</evidence>
<evidence type="ECO:0000313" key="2">
    <source>
        <dbReference type="Proteomes" id="UP001195769"/>
    </source>
</evidence>
<name>A0AAD4EIC1_9AGAM</name>
<reference evidence="1" key="1">
    <citation type="journal article" date="2020" name="New Phytol.">
        <title>Comparative genomics reveals dynamic genome evolution in host specialist ectomycorrhizal fungi.</title>
        <authorList>
            <person name="Lofgren L.A."/>
            <person name="Nguyen N.H."/>
            <person name="Vilgalys R."/>
            <person name="Ruytinx J."/>
            <person name="Liao H.L."/>
            <person name="Branco S."/>
            <person name="Kuo A."/>
            <person name="LaButti K."/>
            <person name="Lipzen A."/>
            <person name="Andreopoulos W."/>
            <person name="Pangilinan J."/>
            <person name="Riley R."/>
            <person name="Hundley H."/>
            <person name="Na H."/>
            <person name="Barry K."/>
            <person name="Grigoriev I.V."/>
            <person name="Stajich J.E."/>
            <person name="Kennedy P.G."/>
        </authorList>
    </citation>
    <scope>NUCLEOTIDE SEQUENCE</scope>
    <source>
        <strain evidence="1">FC203</strain>
    </source>
</reference>
<keyword evidence="2" id="KW-1185">Reference proteome</keyword>
<dbReference type="Proteomes" id="UP001195769">
    <property type="component" value="Unassembled WGS sequence"/>
</dbReference>
<organism evidence="1 2">
    <name type="scientific">Suillus fuscotomentosus</name>
    <dbReference type="NCBI Taxonomy" id="1912939"/>
    <lineage>
        <taxon>Eukaryota</taxon>
        <taxon>Fungi</taxon>
        <taxon>Dikarya</taxon>
        <taxon>Basidiomycota</taxon>
        <taxon>Agaricomycotina</taxon>
        <taxon>Agaricomycetes</taxon>
        <taxon>Agaricomycetidae</taxon>
        <taxon>Boletales</taxon>
        <taxon>Suillineae</taxon>
        <taxon>Suillaceae</taxon>
        <taxon>Suillus</taxon>
    </lineage>
</organism>
<accession>A0AAD4EIC1</accession>
<dbReference type="GeneID" id="64663981"/>
<dbReference type="RefSeq" id="XP_041232335.1">
    <property type="nucleotide sequence ID" value="XM_041369683.1"/>
</dbReference>
<proteinExistence type="predicted"/>
<gene>
    <name evidence="1" type="ORF">F5891DRAFT_1238870</name>
</gene>
<dbReference type="AlphaFoldDB" id="A0AAD4EIC1"/>
<comment type="caution">
    <text evidence="1">The sequence shown here is derived from an EMBL/GenBank/DDBJ whole genome shotgun (WGS) entry which is preliminary data.</text>
</comment>